<dbReference type="Gene3D" id="3.30.40.10">
    <property type="entry name" value="Zinc/RING finger domain, C3HC4 (zinc finger)"/>
    <property type="match status" value="1"/>
</dbReference>
<dbReference type="PROSITE" id="PS50089">
    <property type="entry name" value="ZF_RING_2"/>
    <property type="match status" value="2"/>
</dbReference>
<reference evidence="2" key="2">
    <citation type="submission" date="2022-06" db="UniProtKB">
        <authorList>
            <consortium name="EnsemblMetazoa"/>
        </authorList>
    </citation>
    <scope>IDENTIFICATION</scope>
    <source>
        <strain evidence="2">PS312</strain>
    </source>
</reference>
<dbReference type="AlphaFoldDB" id="A0A2A6BIC1"/>
<dbReference type="PANTHER" id="PTHR16450:SF1">
    <property type="entry name" value="PROTEIN CBG12045"/>
    <property type="match status" value="1"/>
</dbReference>
<feature type="compositionally biased region" description="Basic and acidic residues" evidence="1">
    <location>
        <begin position="31"/>
        <end position="47"/>
    </location>
</feature>
<accession>A0A2A6BIC1</accession>
<sequence>MSQHSNDPAAALIERLRIDNNNNNNVSAPEAQRDRNGFKSTDNEHNESLGADAARFSRSCCHREPRGPRLIATACGHAICRACAAKAEEERCPDGSRACPVCLCDAPVERCALRRCGHILCEACYHEIRKEATEQGAHILCPLCRSGIRALARKRGR</sequence>
<accession>A0A8R1UK45</accession>
<evidence type="ECO:0000256" key="1">
    <source>
        <dbReference type="SAM" id="MobiDB-lite"/>
    </source>
</evidence>
<proteinExistence type="predicted"/>
<dbReference type="InterPro" id="IPR017907">
    <property type="entry name" value="Znf_RING_CS"/>
</dbReference>
<dbReference type="SUPFAM" id="SSF57850">
    <property type="entry name" value="RING/U-box"/>
    <property type="match status" value="1"/>
</dbReference>
<dbReference type="InterPro" id="IPR001841">
    <property type="entry name" value="Znf_RING"/>
</dbReference>
<dbReference type="Pfam" id="PF13445">
    <property type="entry name" value="zf-RING_UBOX"/>
    <property type="match status" value="1"/>
</dbReference>
<keyword evidence="3" id="KW-1185">Reference proteome</keyword>
<dbReference type="Proteomes" id="UP000005239">
    <property type="component" value="Unassembled WGS sequence"/>
</dbReference>
<dbReference type="InterPro" id="IPR013083">
    <property type="entry name" value="Znf_RING/FYVE/PHD"/>
</dbReference>
<organism evidence="2 3">
    <name type="scientific">Pristionchus pacificus</name>
    <name type="common">Parasitic nematode worm</name>
    <dbReference type="NCBI Taxonomy" id="54126"/>
    <lineage>
        <taxon>Eukaryota</taxon>
        <taxon>Metazoa</taxon>
        <taxon>Ecdysozoa</taxon>
        <taxon>Nematoda</taxon>
        <taxon>Chromadorea</taxon>
        <taxon>Rhabditida</taxon>
        <taxon>Rhabditina</taxon>
        <taxon>Diplogasteromorpha</taxon>
        <taxon>Diplogasteroidea</taxon>
        <taxon>Neodiplogasteridae</taxon>
        <taxon>Pristionchus</taxon>
    </lineage>
</organism>
<name>A0A2A6BIC1_PRIPA</name>
<evidence type="ECO:0000313" key="2">
    <source>
        <dbReference type="EnsemblMetazoa" id="PPA30861.1"/>
    </source>
</evidence>
<gene>
    <name evidence="2" type="primary">WBGene00203727</name>
</gene>
<protein>
    <submittedName>
        <fullName evidence="2">Zinc finger protein</fullName>
    </submittedName>
</protein>
<reference evidence="3" key="1">
    <citation type="journal article" date="2008" name="Nat. Genet.">
        <title>The Pristionchus pacificus genome provides a unique perspective on nematode lifestyle and parasitism.</title>
        <authorList>
            <person name="Dieterich C."/>
            <person name="Clifton S.W."/>
            <person name="Schuster L.N."/>
            <person name="Chinwalla A."/>
            <person name="Delehaunty K."/>
            <person name="Dinkelacker I."/>
            <person name="Fulton L."/>
            <person name="Fulton R."/>
            <person name="Godfrey J."/>
            <person name="Minx P."/>
            <person name="Mitreva M."/>
            <person name="Roeseler W."/>
            <person name="Tian H."/>
            <person name="Witte H."/>
            <person name="Yang S.P."/>
            <person name="Wilson R.K."/>
            <person name="Sommer R.J."/>
        </authorList>
    </citation>
    <scope>NUCLEOTIDE SEQUENCE [LARGE SCALE GENOMIC DNA]</scope>
    <source>
        <strain evidence="3">PS312</strain>
    </source>
</reference>
<dbReference type="EnsemblMetazoa" id="PPA30861.1">
    <property type="protein sequence ID" value="PPA30861.1"/>
    <property type="gene ID" value="WBGene00203727"/>
</dbReference>
<dbReference type="SMART" id="SM00184">
    <property type="entry name" value="RING"/>
    <property type="match status" value="2"/>
</dbReference>
<evidence type="ECO:0000313" key="3">
    <source>
        <dbReference type="Proteomes" id="UP000005239"/>
    </source>
</evidence>
<feature type="region of interest" description="Disordered" evidence="1">
    <location>
        <begin position="16"/>
        <end position="48"/>
    </location>
</feature>
<dbReference type="InterPro" id="IPR027370">
    <property type="entry name" value="Znf-RING_euk"/>
</dbReference>
<dbReference type="PROSITE" id="PS00518">
    <property type="entry name" value="ZF_RING_1"/>
    <property type="match status" value="2"/>
</dbReference>
<dbReference type="PANTHER" id="PTHR16450">
    <property type="entry name" value="RING FINGER PROTEIN 186"/>
    <property type="match status" value="1"/>
</dbReference>